<dbReference type="SUPFAM" id="SSF56935">
    <property type="entry name" value="Porins"/>
    <property type="match status" value="1"/>
</dbReference>
<dbReference type="RefSeq" id="WP_110522827.1">
    <property type="nucleotide sequence ID" value="NZ_QKOE01000001.1"/>
</dbReference>
<keyword evidence="5" id="KW-0812">Transmembrane</keyword>
<evidence type="ECO:0000256" key="5">
    <source>
        <dbReference type="ARBA" id="ARBA00022692"/>
    </source>
</evidence>
<evidence type="ECO:0000256" key="4">
    <source>
        <dbReference type="ARBA" id="ARBA00022452"/>
    </source>
</evidence>
<protein>
    <submittedName>
        <fullName evidence="13">Porin</fullName>
    </submittedName>
</protein>
<dbReference type="PANTHER" id="PTHR34501:SF9">
    <property type="entry name" value="MAJOR OUTER MEMBRANE PROTEIN P.IA"/>
    <property type="match status" value="1"/>
</dbReference>
<evidence type="ECO:0000256" key="11">
    <source>
        <dbReference type="SAM" id="SignalP"/>
    </source>
</evidence>
<accession>A0A323VDX8</accession>
<evidence type="ECO:0000256" key="1">
    <source>
        <dbReference type="ARBA" id="ARBA00004571"/>
    </source>
</evidence>
<dbReference type="InterPro" id="IPR001702">
    <property type="entry name" value="Porin_Gram-ve"/>
</dbReference>
<dbReference type="PANTHER" id="PTHR34501">
    <property type="entry name" value="PROTEIN YDDL-RELATED"/>
    <property type="match status" value="1"/>
</dbReference>
<dbReference type="OrthoDB" id="8982743at2"/>
<keyword evidence="10" id="KW-0998">Cell outer membrane</keyword>
<evidence type="ECO:0000256" key="2">
    <source>
        <dbReference type="ARBA" id="ARBA00011233"/>
    </source>
</evidence>
<sequence length="365" mass="38310">MQKKLIALAVAGLMSAPVFAQSNVTIYGLIDMGYKWQGDNVTSGVGSRSAVDSGITAGNRLGFRGTEDLGNGLKASFVYETGLNGDTAGFVGGGFHRQSYVALSGNFGTVALGRQYTPQHLWTAAIDPFAKGNVGSAGNVLAQDARLDNLAAYVSPTFGGFSVVAAFTNSHTGNESRDNKAAATVLGNGDFGDVRVWALAPSYKNGPLFVGLNIHQGRENVQNSGLDALKVWDLYGSYDLGVVKLGAIYGKRTIETTAGADIEMTQWLLGATVPVGASGKVLASYNHRTTDFDNGTGDARVGQWAVGYEHALSKRTSLYAAYAHQNQNSRQEGLTGMFAVSVGDATSGNGQGYQRGLAVGVRHTF</sequence>
<comment type="caution">
    <text evidence="13">The sequence shown here is derived from an EMBL/GenBank/DDBJ whole genome shotgun (WGS) entry which is preliminary data.</text>
</comment>
<dbReference type="InterPro" id="IPR002299">
    <property type="entry name" value="Porin_Neis"/>
</dbReference>
<keyword evidence="9" id="KW-0472">Membrane</keyword>
<evidence type="ECO:0000256" key="7">
    <source>
        <dbReference type="ARBA" id="ARBA00023065"/>
    </source>
</evidence>
<dbReference type="AlphaFoldDB" id="A0A323VDX8"/>
<organism evidence="13 14">
    <name type="scientific">Parazoarcus communis SWub3 = DSM 12120</name>
    <dbReference type="NCBI Taxonomy" id="1121029"/>
    <lineage>
        <taxon>Bacteria</taxon>
        <taxon>Pseudomonadati</taxon>
        <taxon>Pseudomonadota</taxon>
        <taxon>Betaproteobacteria</taxon>
        <taxon>Rhodocyclales</taxon>
        <taxon>Zoogloeaceae</taxon>
        <taxon>Parazoarcus</taxon>
    </lineage>
</organism>
<keyword evidence="14" id="KW-1185">Reference proteome</keyword>
<dbReference type="GO" id="GO:0034220">
    <property type="term" value="P:monoatomic ion transmembrane transport"/>
    <property type="evidence" value="ECO:0007669"/>
    <property type="project" value="InterPro"/>
</dbReference>
<dbReference type="EMBL" id="QKOE01000001">
    <property type="protein sequence ID" value="PZA18528.1"/>
    <property type="molecule type" value="Genomic_DNA"/>
</dbReference>
<evidence type="ECO:0000256" key="3">
    <source>
        <dbReference type="ARBA" id="ARBA00022448"/>
    </source>
</evidence>
<dbReference type="InterPro" id="IPR023614">
    <property type="entry name" value="Porin_dom_sf"/>
</dbReference>
<keyword evidence="6 11" id="KW-0732">Signal</keyword>
<comment type="subcellular location">
    <subcellularLocation>
        <location evidence="1">Cell outer membrane</location>
        <topology evidence="1">Multi-pass membrane protein</topology>
    </subcellularLocation>
</comment>
<evidence type="ECO:0000259" key="12">
    <source>
        <dbReference type="Pfam" id="PF13609"/>
    </source>
</evidence>
<dbReference type="GO" id="GO:0009279">
    <property type="term" value="C:cell outer membrane"/>
    <property type="evidence" value="ECO:0007669"/>
    <property type="project" value="UniProtKB-SubCell"/>
</dbReference>
<keyword evidence="4" id="KW-1134">Transmembrane beta strand</keyword>
<evidence type="ECO:0000313" key="14">
    <source>
        <dbReference type="Proteomes" id="UP000248259"/>
    </source>
</evidence>
<dbReference type="Proteomes" id="UP000248259">
    <property type="component" value="Unassembled WGS sequence"/>
</dbReference>
<dbReference type="InterPro" id="IPR050298">
    <property type="entry name" value="Gram-neg_bact_OMP"/>
</dbReference>
<proteinExistence type="predicted"/>
<evidence type="ECO:0000256" key="8">
    <source>
        <dbReference type="ARBA" id="ARBA00023114"/>
    </source>
</evidence>
<keyword evidence="3" id="KW-0813">Transport</keyword>
<feature type="signal peptide" evidence="11">
    <location>
        <begin position="1"/>
        <end position="20"/>
    </location>
</feature>
<keyword evidence="8" id="KW-0626">Porin</keyword>
<evidence type="ECO:0000256" key="10">
    <source>
        <dbReference type="ARBA" id="ARBA00023237"/>
    </source>
</evidence>
<dbReference type="InterPro" id="IPR033900">
    <property type="entry name" value="Gram_neg_porin_domain"/>
</dbReference>
<dbReference type="PRINTS" id="PR00184">
    <property type="entry name" value="NEISSPPORIN"/>
</dbReference>
<reference evidence="13 14" key="1">
    <citation type="submission" date="2018-06" db="EMBL/GenBank/DDBJ databases">
        <title>Azoarcus communis strain SWub3 genome.</title>
        <authorList>
            <person name="Zorraquino Salvo V."/>
            <person name="Toubiana D."/>
            <person name="Blumwald E."/>
        </authorList>
    </citation>
    <scope>NUCLEOTIDE SEQUENCE [LARGE SCALE GENOMIC DNA]</scope>
    <source>
        <strain evidence="13 14">SWub3</strain>
    </source>
</reference>
<dbReference type="CDD" id="cd00342">
    <property type="entry name" value="gram_neg_porins"/>
    <property type="match status" value="1"/>
</dbReference>
<comment type="subunit">
    <text evidence="2">Homotrimer.</text>
</comment>
<evidence type="ECO:0000256" key="6">
    <source>
        <dbReference type="ARBA" id="ARBA00022729"/>
    </source>
</evidence>
<keyword evidence="7" id="KW-0406">Ion transport</keyword>
<dbReference type="Pfam" id="PF13609">
    <property type="entry name" value="Porin_4"/>
    <property type="match status" value="1"/>
</dbReference>
<evidence type="ECO:0000256" key="9">
    <source>
        <dbReference type="ARBA" id="ARBA00023136"/>
    </source>
</evidence>
<dbReference type="GO" id="GO:0015288">
    <property type="term" value="F:porin activity"/>
    <property type="evidence" value="ECO:0007669"/>
    <property type="project" value="UniProtKB-KW"/>
</dbReference>
<feature type="chain" id="PRO_5016302165" evidence="11">
    <location>
        <begin position="21"/>
        <end position="365"/>
    </location>
</feature>
<gene>
    <name evidence="13" type="ORF">DNK49_03115</name>
</gene>
<dbReference type="GO" id="GO:0046930">
    <property type="term" value="C:pore complex"/>
    <property type="evidence" value="ECO:0007669"/>
    <property type="project" value="UniProtKB-KW"/>
</dbReference>
<dbReference type="PRINTS" id="PR00182">
    <property type="entry name" value="ECOLNEIPORIN"/>
</dbReference>
<feature type="domain" description="Porin" evidence="12">
    <location>
        <begin position="7"/>
        <end position="328"/>
    </location>
</feature>
<name>A0A323VDX8_9RHOO</name>
<dbReference type="Gene3D" id="2.40.160.10">
    <property type="entry name" value="Porin"/>
    <property type="match status" value="1"/>
</dbReference>
<evidence type="ECO:0000313" key="13">
    <source>
        <dbReference type="EMBL" id="PZA18528.1"/>
    </source>
</evidence>